<dbReference type="SMART" id="SM00563">
    <property type="entry name" value="PlsC"/>
    <property type="match status" value="1"/>
</dbReference>
<keyword evidence="7" id="KW-0732">Signal</keyword>
<dbReference type="InterPro" id="IPR056462">
    <property type="entry name" value="HAD_RAM2/GPAT1-8"/>
</dbReference>
<evidence type="ECO:0000256" key="1">
    <source>
        <dbReference type="ARBA" id="ARBA00004141"/>
    </source>
</evidence>
<evidence type="ECO:0000256" key="4">
    <source>
        <dbReference type="ARBA" id="ARBA00022692"/>
    </source>
</evidence>
<dbReference type="OrthoDB" id="1854593at2759"/>
<sequence length="539" mass="61189">MCSKAFYRSILFFYRLLLRRLRFSHGTNLKLQKCPSLNCLGTTGATHDLVFDLEGGLLRSTSTTFPYFMLVALEAGSFLRGLFLLLLYPLICCLSHDSGQSLMTMVAFCGLRVKGFRLGRAVLPKHFLEDVGLEAFEVLGKFKTRICFSGMPRVMVEEFLKEYLGVEVVIGREIRIFGGYFTGLMEEVKREVELHAKQSQKNGVVGLGGLGGLQAHSSHDIFSICKEVYMASEADKRKWQPLPKSRYPKPLIFHDGRIALRPTPSKSLFIFLWLPLSVPLSIIRAVAFLLLPRYLYIPVLASLGMVSRKIIKNPQQNEHTCTDTDMTRQEIDNDNRSKGQIYVCNHRTLFDPLYVSGVVRRHVSATTYSISRVSEILSPIKTIRLTRNKEIDRKKMEDLLNEGDIVVCPEGTTCREPYLLRFSPLFAELNRPLIPVALTSHVSMFYGTTASGKKYLDPVYFAMNPWPCYTAEFLDKVDASKGDNLEKQWNSPYEVANYVQSKIGEALGYECTTLTRRDKYLMLADNEGIVEASPKREKQ</sequence>
<keyword evidence="4" id="KW-0812">Transmembrane</keyword>
<name>A0A833QW35_9POAL</name>
<evidence type="ECO:0000256" key="2">
    <source>
        <dbReference type="ARBA" id="ARBA00007937"/>
    </source>
</evidence>
<evidence type="ECO:0000256" key="7">
    <source>
        <dbReference type="SAM" id="SignalP"/>
    </source>
</evidence>
<keyword evidence="5" id="KW-1133">Transmembrane helix</keyword>
<dbReference type="InterPro" id="IPR002123">
    <property type="entry name" value="Plipid/glycerol_acylTrfase"/>
</dbReference>
<keyword evidence="9" id="KW-0012">Acyltransferase</keyword>
<organism evidence="9 10">
    <name type="scientific">Carex littledalei</name>
    <dbReference type="NCBI Taxonomy" id="544730"/>
    <lineage>
        <taxon>Eukaryota</taxon>
        <taxon>Viridiplantae</taxon>
        <taxon>Streptophyta</taxon>
        <taxon>Embryophyta</taxon>
        <taxon>Tracheophyta</taxon>
        <taxon>Spermatophyta</taxon>
        <taxon>Magnoliopsida</taxon>
        <taxon>Liliopsida</taxon>
        <taxon>Poales</taxon>
        <taxon>Cyperaceae</taxon>
        <taxon>Cyperoideae</taxon>
        <taxon>Cariceae</taxon>
        <taxon>Carex</taxon>
        <taxon>Carex subgen. Euthyceras</taxon>
    </lineage>
</organism>
<comment type="subcellular location">
    <subcellularLocation>
        <location evidence="1">Membrane</location>
        <topology evidence="1">Multi-pass membrane protein</topology>
    </subcellularLocation>
</comment>
<dbReference type="EMBL" id="SWLB01000013">
    <property type="protein sequence ID" value="KAF3330804.1"/>
    <property type="molecule type" value="Genomic_DNA"/>
</dbReference>
<dbReference type="Proteomes" id="UP000623129">
    <property type="component" value="Unassembled WGS sequence"/>
</dbReference>
<reference evidence="9" key="1">
    <citation type="submission" date="2020-01" db="EMBL/GenBank/DDBJ databases">
        <title>Genome sequence of Kobresia littledalei, the first chromosome-level genome in the family Cyperaceae.</title>
        <authorList>
            <person name="Qu G."/>
        </authorList>
    </citation>
    <scope>NUCLEOTIDE SEQUENCE</scope>
    <source>
        <strain evidence="9">C.B.Clarke</strain>
        <tissue evidence="9">Leaf</tissue>
    </source>
</reference>
<evidence type="ECO:0000256" key="6">
    <source>
        <dbReference type="ARBA" id="ARBA00023136"/>
    </source>
</evidence>
<dbReference type="AlphaFoldDB" id="A0A833QW35"/>
<dbReference type="Pfam" id="PF23270">
    <property type="entry name" value="HAD_RAM2_N"/>
    <property type="match status" value="1"/>
</dbReference>
<keyword evidence="6" id="KW-0472">Membrane</keyword>
<keyword evidence="10" id="KW-1185">Reference proteome</keyword>
<feature type="chain" id="PRO_5032414355" evidence="7">
    <location>
        <begin position="27"/>
        <end position="539"/>
    </location>
</feature>
<dbReference type="PANTHER" id="PTHR15486">
    <property type="entry name" value="ANCIENT UBIQUITOUS PROTEIN"/>
    <property type="match status" value="1"/>
</dbReference>
<feature type="signal peptide" evidence="7">
    <location>
        <begin position="1"/>
        <end position="26"/>
    </location>
</feature>
<comment type="caution">
    <text evidence="9">The sequence shown here is derived from an EMBL/GenBank/DDBJ whole genome shotgun (WGS) entry which is preliminary data.</text>
</comment>
<dbReference type="Pfam" id="PF01553">
    <property type="entry name" value="Acyltransferase"/>
    <property type="match status" value="1"/>
</dbReference>
<proteinExistence type="inferred from homology"/>
<dbReference type="GO" id="GO:0090447">
    <property type="term" value="F:glycerol-3-phosphate 2-O-acyltransferase activity"/>
    <property type="evidence" value="ECO:0007669"/>
    <property type="project" value="TreeGrafter"/>
</dbReference>
<dbReference type="PANTHER" id="PTHR15486:SF62">
    <property type="entry name" value="GLYCEROL-3-PHOSPHATE ACYLTRANSFERASE 2-RELATED"/>
    <property type="match status" value="1"/>
</dbReference>
<accession>A0A833QW35</accession>
<comment type="similarity">
    <text evidence="2">Belongs to the GPAT/DAPAT family.</text>
</comment>
<evidence type="ECO:0000313" key="9">
    <source>
        <dbReference type="EMBL" id="KAF3330804.1"/>
    </source>
</evidence>
<feature type="domain" description="Phospholipid/glycerol acyltransferase" evidence="8">
    <location>
        <begin position="340"/>
        <end position="441"/>
    </location>
</feature>
<gene>
    <name evidence="9" type="ORF">FCM35_KLT04158</name>
</gene>
<protein>
    <submittedName>
        <fullName evidence="9">Putative glycerol-3-phosphate acyltransferase 3</fullName>
    </submittedName>
</protein>
<dbReference type="GO" id="GO:0016791">
    <property type="term" value="F:phosphatase activity"/>
    <property type="evidence" value="ECO:0007669"/>
    <property type="project" value="TreeGrafter"/>
</dbReference>
<dbReference type="GO" id="GO:0016020">
    <property type="term" value="C:membrane"/>
    <property type="evidence" value="ECO:0007669"/>
    <property type="project" value="UniProtKB-SubCell"/>
</dbReference>
<evidence type="ECO:0000313" key="10">
    <source>
        <dbReference type="Proteomes" id="UP000623129"/>
    </source>
</evidence>
<evidence type="ECO:0000259" key="8">
    <source>
        <dbReference type="SMART" id="SM00563"/>
    </source>
</evidence>
<evidence type="ECO:0000256" key="5">
    <source>
        <dbReference type="ARBA" id="ARBA00022989"/>
    </source>
</evidence>
<keyword evidence="3 9" id="KW-0808">Transferase</keyword>
<dbReference type="GO" id="GO:0010143">
    <property type="term" value="P:cutin biosynthetic process"/>
    <property type="evidence" value="ECO:0007669"/>
    <property type="project" value="TreeGrafter"/>
</dbReference>
<evidence type="ECO:0000256" key="3">
    <source>
        <dbReference type="ARBA" id="ARBA00022679"/>
    </source>
</evidence>
<dbReference type="SUPFAM" id="SSF69593">
    <property type="entry name" value="Glycerol-3-phosphate (1)-acyltransferase"/>
    <property type="match status" value="1"/>
</dbReference>